<dbReference type="AlphaFoldDB" id="A0A090WZZ2"/>
<sequence>MINNNEKFIKDTFNFHKDKFSHHLKLINEVKDYTKTYSDCYLGFHKYNSEMNQMNQPKIYKRTPKNLEGKFENRLLNNTIYFSNQLEKSWINTCFYQIKDENQNNIGLHYDGTLKEPELNQIYISIFENDKLNKVLFYHSDDNFMEDSYFYDNQDRIEKIIRDGYWGESLVLFFQLELLNLITT</sequence>
<dbReference type="RefSeq" id="WP_042501443.1">
    <property type="nucleotide sequence ID" value="NZ_BBNU01000031.1"/>
</dbReference>
<comment type="caution">
    <text evidence="1">The sequence shown here is derived from an EMBL/GenBank/DDBJ whole genome shotgun (WGS) entry which is preliminary data.</text>
</comment>
<gene>
    <name evidence="1" type="ORF">JCM19274_1800</name>
</gene>
<evidence type="ECO:0000313" key="1">
    <source>
        <dbReference type="EMBL" id="GAL82511.1"/>
    </source>
</evidence>
<organism evidence="1 2">
    <name type="scientific">Algibacter lectus</name>
    <dbReference type="NCBI Taxonomy" id="221126"/>
    <lineage>
        <taxon>Bacteria</taxon>
        <taxon>Pseudomonadati</taxon>
        <taxon>Bacteroidota</taxon>
        <taxon>Flavobacteriia</taxon>
        <taxon>Flavobacteriales</taxon>
        <taxon>Flavobacteriaceae</taxon>
        <taxon>Algibacter</taxon>
    </lineage>
</organism>
<evidence type="ECO:0000313" key="2">
    <source>
        <dbReference type="Proteomes" id="UP000029643"/>
    </source>
</evidence>
<protein>
    <submittedName>
        <fullName evidence="1">Uncharacterized protein</fullName>
    </submittedName>
</protein>
<accession>A0A090WZZ2</accession>
<dbReference type="Proteomes" id="UP000029643">
    <property type="component" value="Unassembled WGS sequence"/>
</dbReference>
<reference evidence="1" key="1">
    <citation type="journal article" date="2014" name="Genome Announc.">
        <title>Draft Genome Sequences of Marine Flavobacterium Algibacter lectus Strains SS8 and NR4.</title>
        <authorList>
            <person name="Takatani N."/>
            <person name="Nakanishi M."/>
            <person name="Meirelles P."/>
            <person name="Mino S."/>
            <person name="Suda W."/>
            <person name="Oshima K."/>
            <person name="Hattori M."/>
            <person name="Ohkuma M."/>
            <person name="Hosokawa M."/>
            <person name="Miyashita K."/>
            <person name="Thompson F.L."/>
            <person name="Niwa A."/>
            <person name="Sawabe T."/>
            <person name="Sawabe T."/>
        </authorList>
    </citation>
    <scope>NUCLEOTIDE SEQUENCE [LARGE SCALE GENOMIC DNA]</scope>
    <source>
        <strain evidence="1">JCM 19274</strain>
    </source>
</reference>
<dbReference type="EMBL" id="BBNU01000031">
    <property type="protein sequence ID" value="GAL82511.1"/>
    <property type="molecule type" value="Genomic_DNA"/>
</dbReference>
<name>A0A090WZZ2_9FLAO</name>
<proteinExistence type="predicted"/>